<name>A0A9N7YM87_PLEPL</name>
<evidence type="ECO:0000256" key="1">
    <source>
        <dbReference type="SAM" id="MobiDB-lite"/>
    </source>
</evidence>
<gene>
    <name evidence="2" type="ORF">PLEPLA_LOCUS18453</name>
</gene>
<organism evidence="2 3">
    <name type="scientific">Pleuronectes platessa</name>
    <name type="common">European plaice</name>
    <dbReference type="NCBI Taxonomy" id="8262"/>
    <lineage>
        <taxon>Eukaryota</taxon>
        <taxon>Metazoa</taxon>
        <taxon>Chordata</taxon>
        <taxon>Craniata</taxon>
        <taxon>Vertebrata</taxon>
        <taxon>Euteleostomi</taxon>
        <taxon>Actinopterygii</taxon>
        <taxon>Neopterygii</taxon>
        <taxon>Teleostei</taxon>
        <taxon>Neoteleostei</taxon>
        <taxon>Acanthomorphata</taxon>
        <taxon>Carangaria</taxon>
        <taxon>Pleuronectiformes</taxon>
        <taxon>Pleuronectoidei</taxon>
        <taxon>Pleuronectidae</taxon>
        <taxon>Pleuronectes</taxon>
    </lineage>
</organism>
<protein>
    <submittedName>
        <fullName evidence="2">Uncharacterized protein</fullName>
    </submittedName>
</protein>
<feature type="region of interest" description="Disordered" evidence="1">
    <location>
        <begin position="176"/>
        <end position="202"/>
    </location>
</feature>
<feature type="region of interest" description="Disordered" evidence="1">
    <location>
        <begin position="1"/>
        <end position="59"/>
    </location>
</feature>
<dbReference type="EMBL" id="CADEAL010001234">
    <property type="protein sequence ID" value="CAB1430471.1"/>
    <property type="molecule type" value="Genomic_DNA"/>
</dbReference>
<feature type="compositionally biased region" description="Basic and acidic residues" evidence="1">
    <location>
        <begin position="191"/>
        <end position="202"/>
    </location>
</feature>
<sequence>MWHMQPNVPRRHQEENELHDAPRVQPHEPQGIEHRENSPVHDTLLGTRETTLPVSGSLTEIRTDREKIRLSLTFGRSKFVSPPRQTPNARLSPDTRSVWTWAPGGGVTRAPGPRQAVTAPKGSGLTSQLGPGSSDRRSAARCLARLPDVFLHTLTFMFSLLLGPISRLRYVNTPRSHGALKTPPLPVHPGPRAEEGGNMQRE</sequence>
<reference evidence="2" key="1">
    <citation type="submission" date="2020-03" db="EMBL/GenBank/DDBJ databases">
        <authorList>
            <person name="Weist P."/>
        </authorList>
    </citation>
    <scope>NUCLEOTIDE SEQUENCE</scope>
</reference>
<dbReference type="AlphaFoldDB" id="A0A9N7YM87"/>
<dbReference type="Proteomes" id="UP001153269">
    <property type="component" value="Unassembled WGS sequence"/>
</dbReference>
<feature type="compositionally biased region" description="Polar residues" evidence="1">
    <location>
        <begin position="48"/>
        <end position="59"/>
    </location>
</feature>
<evidence type="ECO:0000313" key="2">
    <source>
        <dbReference type="EMBL" id="CAB1430471.1"/>
    </source>
</evidence>
<proteinExistence type="predicted"/>
<evidence type="ECO:0000313" key="3">
    <source>
        <dbReference type="Proteomes" id="UP001153269"/>
    </source>
</evidence>
<accession>A0A9N7YM87</accession>
<comment type="caution">
    <text evidence="2">The sequence shown here is derived from an EMBL/GenBank/DDBJ whole genome shotgun (WGS) entry which is preliminary data.</text>
</comment>
<feature type="compositionally biased region" description="Basic and acidic residues" evidence="1">
    <location>
        <begin position="11"/>
        <end position="39"/>
    </location>
</feature>
<keyword evidence="3" id="KW-1185">Reference proteome</keyword>
<feature type="region of interest" description="Disordered" evidence="1">
    <location>
        <begin position="104"/>
        <end position="136"/>
    </location>
</feature>